<accession>A0A238H445</accession>
<protein>
    <submittedName>
        <fullName evidence="1">Uncharacterized protein</fullName>
    </submittedName>
</protein>
<dbReference type="Proteomes" id="UP000198460">
    <property type="component" value="Unassembled WGS sequence"/>
</dbReference>
<evidence type="ECO:0000313" key="2">
    <source>
        <dbReference type="Proteomes" id="UP000198460"/>
    </source>
</evidence>
<evidence type="ECO:0000313" key="1">
    <source>
        <dbReference type="EMBL" id="SMG00059.1"/>
    </source>
</evidence>
<reference evidence="1 2" key="1">
    <citation type="submission" date="2017-04" db="EMBL/GenBank/DDBJ databases">
        <authorList>
            <person name="Afonso C.L."/>
            <person name="Miller P.J."/>
            <person name="Scott M.A."/>
            <person name="Spackman E."/>
            <person name="Goraichik I."/>
            <person name="Dimitrov K.M."/>
            <person name="Suarez D.L."/>
            <person name="Swayne D.E."/>
        </authorList>
    </citation>
    <scope>NUCLEOTIDE SEQUENCE [LARGE SCALE GENOMIC DNA]</scope>
    <source>
        <strain evidence="1">LMG 28154</strain>
    </source>
</reference>
<organism evidence="1 2">
    <name type="scientific">Burkholderia singularis</name>
    <dbReference type="NCBI Taxonomy" id="1503053"/>
    <lineage>
        <taxon>Bacteria</taxon>
        <taxon>Pseudomonadati</taxon>
        <taxon>Pseudomonadota</taxon>
        <taxon>Betaproteobacteria</taxon>
        <taxon>Burkholderiales</taxon>
        <taxon>Burkholderiaceae</taxon>
        <taxon>Burkholderia</taxon>
        <taxon>pseudomallei group</taxon>
    </lineage>
</organism>
<proteinExistence type="predicted"/>
<dbReference type="AlphaFoldDB" id="A0A238H445"/>
<dbReference type="EMBL" id="FXAN01000049">
    <property type="protein sequence ID" value="SMG00059.1"/>
    <property type="molecule type" value="Genomic_DNA"/>
</dbReference>
<gene>
    <name evidence="1" type="ORF">BSIN_3251</name>
</gene>
<sequence length="90" mass="10602">MREFYRRATDRQKSKSGIDMNALNKARATRDLEDRRELATRHAGSNFRTASRNGLLHRSIRSINIPTYSCFKLIHVQLHQSMVFLRTLNR</sequence>
<name>A0A238H445_9BURK</name>